<dbReference type="InterPro" id="IPR023809">
    <property type="entry name" value="Thiopep_bacteriocin_synth_dom"/>
</dbReference>
<comment type="caution">
    <text evidence="4">The sequence shown here is derived from an EMBL/GenBank/DDBJ whole genome shotgun (WGS) entry which is preliminary data.</text>
</comment>
<protein>
    <recommendedName>
        <fullName evidence="6">Thiopeptide-type bacteriocin biosynthesis domain-containing protein</fullName>
    </recommendedName>
</protein>
<feature type="domain" description="Thiopeptide-type bacteriocin biosynthesis" evidence="3">
    <location>
        <begin position="786"/>
        <end position="1048"/>
    </location>
</feature>
<geneLocation type="plasmid" evidence="4">
    <name>pSM92_Rh03</name>
</geneLocation>
<name>A0AB38HTX4_9HYPH</name>
<feature type="domain" description="Lantibiotic dehydratase N-terminal" evidence="2">
    <location>
        <begin position="62"/>
        <end position="712"/>
    </location>
</feature>
<organism evidence="4 5">
    <name type="scientific">Rhizobium ruizarguesonis</name>
    <dbReference type="NCBI Taxonomy" id="2081791"/>
    <lineage>
        <taxon>Bacteria</taxon>
        <taxon>Pseudomonadati</taxon>
        <taxon>Pseudomonadota</taxon>
        <taxon>Alphaproteobacteria</taxon>
        <taxon>Hyphomicrobiales</taxon>
        <taxon>Rhizobiaceae</taxon>
        <taxon>Rhizobium/Agrobacterium group</taxon>
        <taxon>Rhizobium</taxon>
    </lineage>
</organism>
<sequence length="1064" mass="120285">MRQVLCADFVVLRTPLLSWNFIERLGKGLNSYSTSRQNGDVDLALDGDRRLVRRRLRTIAQRNIIKTAIEIASASFSRDLDPWLRGNDAMPPRIEHTLLRYLTRMGTRSTPFGLFAGLSLGRQACTTHLVVPARRFHWPVLQLDVGYLDEVMGELSTLSGLRAALRFKANPDLYPVADRLRYVEAQRIGTRRRYKQVDVEPSVHLDAALRRAGYLEGATIEQISKAVQEALDRVGAEEATAFVEQLCDVGLLMSPLKTVVTGPDPALGLSQLLRKYPEAHLFADRLIEASAALRSPISRGYRDLDDRTSKARQALGTLVGTREDAHLFRTTVHKFTDRLTISRRLARQLAAGAELLMSVADSKKLSSMDEFRQRFQSRYGAEIIPLLDALDPDNGVGFGSSPSPSSASLPLIGDWPLGTKSGIEAPIWTYRDAHLLKLLHRALSSDLISLELEDTDIDALAPAQPHILPPGLSALVVLSGDPDRGSHQIFYRRVLGPTSARLLGRFAGTSAELEEFVRAILRQEEERDKDAVHAEIVHLPQSDAGNVICRPVFRDWEIPIVDGSGAPLERQLALRDLRIRLVDGQVQLYSERLGRRVVPHLSCAHAFDRSELAEYRFLAELSQDGVQQDFSFSWGALSRAPYLPRLTRGRTILSLARWNFSSDEFSAISLPLNGLSFAMFQSWRFRHRLPRRVSLDEGDRSLYVDLENVISIEQFVSSARRLRSFVVVEWFPEPSKLAAGGHQSRYAHELVVPFLTANSGSASQGRPPQSQNTKSPPKSDSLNDCWVSLKLYCSQHARDRVLADLVGPFMTSVTKVLPVRHWFFVRFDEPRPHIRLRAKLADAGHREAFLAKIFLLERSSSGLIASIESERYDREVARYGGADGVEICERAFCQDSYAAFELLRHYKDDQDAIWMLTLVGAFALLDDLHFNEEHKWRLLLEHRNRQRTMLDRNGRERMRSIRRERRDQVRNSLETPPTRLLPGIEIIHERSLKNRDVAEDIYQLAAGDQLTVSVDAIAVSLVHMWINRVTRHAINLQEMIISDLIVQYLEEKRNLTRSRPVNGS</sequence>
<dbReference type="Pfam" id="PF14028">
    <property type="entry name" value="Lant_dehydr_C"/>
    <property type="match status" value="1"/>
</dbReference>
<dbReference type="AlphaFoldDB" id="A0AB38HTX4"/>
<evidence type="ECO:0000259" key="2">
    <source>
        <dbReference type="Pfam" id="PF04738"/>
    </source>
</evidence>
<dbReference type="Proteomes" id="UP000294215">
    <property type="component" value="Unassembled WGS sequence"/>
</dbReference>
<dbReference type="EMBL" id="SIMR01000004">
    <property type="protein sequence ID" value="TBC04659.1"/>
    <property type="molecule type" value="Genomic_DNA"/>
</dbReference>
<evidence type="ECO:0008006" key="6">
    <source>
        <dbReference type="Google" id="ProtNLM"/>
    </source>
</evidence>
<dbReference type="InterPro" id="IPR006827">
    <property type="entry name" value="Lant_deHydtase_N"/>
</dbReference>
<proteinExistence type="predicted"/>
<evidence type="ECO:0000313" key="5">
    <source>
        <dbReference type="Proteomes" id="UP000294215"/>
    </source>
</evidence>
<gene>
    <name evidence="4" type="ORF">ELH40_34820</name>
</gene>
<dbReference type="NCBIfam" id="TIGR03891">
    <property type="entry name" value="thiopep_ocin"/>
    <property type="match status" value="1"/>
</dbReference>
<accession>A0AB38HTX4</accession>
<dbReference type="RefSeq" id="WP_130721077.1">
    <property type="nucleotide sequence ID" value="NZ_SIMQ01000006.1"/>
</dbReference>
<reference evidence="4 5" key="1">
    <citation type="submission" date="2019-02" db="EMBL/GenBank/DDBJ databases">
        <title>The genomic architecture of introgression among sibling species of bacteria.</title>
        <authorList>
            <person name="Cavassim M.I.A."/>
            <person name="Moeskjaer S."/>
            <person name="Moslemi C."/>
            <person name="Fields B."/>
            <person name="Bachmann A."/>
            <person name="Vilhjalmsson B."/>
            <person name="Schierup M.H."/>
            <person name="Young J.P.W."/>
            <person name="Andersen S.U."/>
        </authorList>
    </citation>
    <scope>NUCLEOTIDE SEQUENCE [LARGE SCALE GENOMIC DNA]</scope>
    <source>
        <strain evidence="4 5">SM92</strain>
        <plasmid evidence="4">pSM92_Rh03</plasmid>
    </source>
</reference>
<evidence type="ECO:0000313" key="4">
    <source>
        <dbReference type="EMBL" id="TBC04659.1"/>
    </source>
</evidence>
<dbReference type="Pfam" id="PF04738">
    <property type="entry name" value="Lant_dehydr_N"/>
    <property type="match status" value="1"/>
</dbReference>
<keyword evidence="4" id="KW-0614">Plasmid</keyword>
<evidence type="ECO:0000256" key="1">
    <source>
        <dbReference type="SAM" id="MobiDB-lite"/>
    </source>
</evidence>
<feature type="region of interest" description="Disordered" evidence="1">
    <location>
        <begin position="759"/>
        <end position="780"/>
    </location>
</feature>
<evidence type="ECO:0000259" key="3">
    <source>
        <dbReference type="Pfam" id="PF14028"/>
    </source>
</evidence>